<keyword evidence="2" id="KW-0812">Transmembrane</keyword>
<keyword evidence="3" id="KW-0732">Signal</keyword>
<feature type="transmembrane region" description="Helical" evidence="2">
    <location>
        <begin position="270"/>
        <end position="292"/>
    </location>
</feature>
<keyword evidence="5" id="KW-1185">Reference proteome</keyword>
<dbReference type="EMBL" id="JACAZI010000013">
    <property type="protein sequence ID" value="KAF7345971.1"/>
    <property type="molecule type" value="Genomic_DNA"/>
</dbReference>
<evidence type="ECO:0000313" key="5">
    <source>
        <dbReference type="Proteomes" id="UP000620124"/>
    </source>
</evidence>
<protein>
    <submittedName>
        <fullName evidence="4">Uncharacterized protein</fullName>
    </submittedName>
</protein>
<feature type="compositionally biased region" description="Pro residues" evidence="1">
    <location>
        <begin position="401"/>
        <end position="424"/>
    </location>
</feature>
<keyword evidence="2" id="KW-1133">Transmembrane helix</keyword>
<feature type="signal peptide" evidence="3">
    <location>
        <begin position="1"/>
        <end position="21"/>
    </location>
</feature>
<feature type="compositionally biased region" description="Polar residues" evidence="1">
    <location>
        <begin position="304"/>
        <end position="315"/>
    </location>
</feature>
<dbReference type="OrthoDB" id="3004867at2759"/>
<reference evidence="4" key="1">
    <citation type="submission" date="2020-05" db="EMBL/GenBank/DDBJ databases">
        <title>Mycena genomes resolve the evolution of fungal bioluminescence.</title>
        <authorList>
            <person name="Tsai I.J."/>
        </authorList>
    </citation>
    <scope>NUCLEOTIDE SEQUENCE</scope>
    <source>
        <strain evidence="4">CCC161011</strain>
    </source>
</reference>
<evidence type="ECO:0000256" key="1">
    <source>
        <dbReference type="SAM" id="MobiDB-lite"/>
    </source>
</evidence>
<feature type="chain" id="PRO_5034456926" evidence="3">
    <location>
        <begin position="22"/>
        <end position="437"/>
    </location>
</feature>
<comment type="caution">
    <text evidence="4">The sequence shown here is derived from an EMBL/GenBank/DDBJ whole genome shotgun (WGS) entry which is preliminary data.</text>
</comment>
<dbReference type="Gene3D" id="2.60.120.260">
    <property type="entry name" value="Galactose-binding domain-like"/>
    <property type="match status" value="1"/>
</dbReference>
<feature type="compositionally biased region" description="Low complexity" evidence="1">
    <location>
        <begin position="188"/>
        <end position="201"/>
    </location>
</feature>
<dbReference type="Proteomes" id="UP000620124">
    <property type="component" value="Unassembled WGS sequence"/>
</dbReference>
<dbReference type="AlphaFoldDB" id="A0A8H7CRY8"/>
<name>A0A8H7CRY8_9AGAR</name>
<evidence type="ECO:0000256" key="2">
    <source>
        <dbReference type="SAM" id="Phobius"/>
    </source>
</evidence>
<feature type="region of interest" description="Disordered" evidence="1">
    <location>
        <begin position="401"/>
        <end position="437"/>
    </location>
</feature>
<feature type="compositionally biased region" description="Low complexity" evidence="1">
    <location>
        <begin position="209"/>
        <end position="223"/>
    </location>
</feature>
<sequence>MRLALYFLFSCAFAHLSFVSGLRNVTVDDNDPSIIYSEGWNVSTTSNPLDFGGFLHFSANSTATASLTFRGVAVYLMGPFWSSSVGAQVILDGQGPFVIDLHDNGVSTDRGQGRETIQSQVVWGATELVDTDHTMVISMPPGAQFVVLDGLIYSTSDVNDAESAPIQTPETRTSSGFTTITTTNLFTSSSISPSPSPVASSFVQPTTTSSSPIISSSNLSSSSRPAPARQFTTTPPVNVAGSPSDSVSTVSASAAPAVQVNAISTNVTRYIVVGSIFAAALLAVVLVLLTCLRRRRIRQRRQQTHSWSQKFTPPTSHAARIASRPPPVRAGSPSLYKYEHSPSTAVPLLPPVVPAARRVPRSPLATSPPIMPPNTPSPQLAEFPMPPAVYSANPFSPAPMTPLPLTPLPPQTPLPMTPLPPATPGTPWSTKKIEPFL</sequence>
<proteinExistence type="predicted"/>
<evidence type="ECO:0000313" key="4">
    <source>
        <dbReference type="EMBL" id="KAF7345971.1"/>
    </source>
</evidence>
<keyword evidence="2" id="KW-0472">Membrane</keyword>
<gene>
    <name evidence="4" type="ORF">MVEN_01619700</name>
</gene>
<feature type="region of interest" description="Disordered" evidence="1">
    <location>
        <begin position="188"/>
        <end position="248"/>
    </location>
</feature>
<evidence type="ECO:0000256" key="3">
    <source>
        <dbReference type="SAM" id="SignalP"/>
    </source>
</evidence>
<accession>A0A8H7CRY8</accession>
<feature type="region of interest" description="Disordered" evidence="1">
    <location>
        <begin position="299"/>
        <end position="331"/>
    </location>
</feature>
<organism evidence="4 5">
    <name type="scientific">Mycena venus</name>
    <dbReference type="NCBI Taxonomy" id="2733690"/>
    <lineage>
        <taxon>Eukaryota</taxon>
        <taxon>Fungi</taxon>
        <taxon>Dikarya</taxon>
        <taxon>Basidiomycota</taxon>
        <taxon>Agaricomycotina</taxon>
        <taxon>Agaricomycetes</taxon>
        <taxon>Agaricomycetidae</taxon>
        <taxon>Agaricales</taxon>
        <taxon>Marasmiineae</taxon>
        <taxon>Mycenaceae</taxon>
        <taxon>Mycena</taxon>
    </lineage>
</organism>